<dbReference type="InterPro" id="IPR039196">
    <property type="entry name" value="Fmc1"/>
</dbReference>
<dbReference type="Pfam" id="PF13233">
    <property type="entry name" value="Complex1_LYR_2"/>
    <property type="match status" value="1"/>
</dbReference>
<proteinExistence type="predicted"/>
<dbReference type="Proteomes" id="UP001338582">
    <property type="component" value="Chromosome 4"/>
</dbReference>
<name>A0AAX4HC32_9ASCO</name>
<accession>A0AAX4HC32</accession>
<reference evidence="1 2" key="1">
    <citation type="submission" date="2023-10" db="EMBL/GenBank/DDBJ databases">
        <title>Draft Genome Sequence of Candida saopaulonensis from a very Premature Infant with Sepsis.</title>
        <authorList>
            <person name="Ning Y."/>
            <person name="Dai R."/>
            <person name="Xiao M."/>
            <person name="Xu Y."/>
            <person name="Yan Q."/>
            <person name="Zhang L."/>
        </authorList>
    </citation>
    <scope>NUCLEOTIDE SEQUENCE [LARGE SCALE GENOMIC DNA]</scope>
    <source>
        <strain evidence="1 2">19XY460</strain>
    </source>
</reference>
<protein>
    <recommendedName>
        <fullName evidence="3">ATP synthase assembly factor FMC1, mitochondrial</fullName>
    </recommendedName>
</protein>
<dbReference type="PANTHER" id="PTHR28015">
    <property type="entry name" value="ATP SYNTHASE ASSEMBLY FACTOR FMC1, MITOCHONDRIAL"/>
    <property type="match status" value="1"/>
</dbReference>
<dbReference type="GeneID" id="88174447"/>
<dbReference type="AlphaFoldDB" id="A0AAX4HC32"/>
<dbReference type="RefSeq" id="XP_062878420.1">
    <property type="nucleotide sequence ID" value="XM_063022350.1"/>
</dbReference>
<dbReference type="GO" id="GO:0033615">
    <property type="term" value="P:mitochondrial proton-transporting ATP synthase complex assembly"/>
    <property type="evidence" value="ECO:0007669"/>
    <property type="project" value="InterPro"/>
</dbReference>
<dbReference type="KEGG" id="asau:88174447"/>
<dbReference type="PANTHER" id="PTHR28015:SF1">
    <property type="entry name" value="ATP SYNTHASE ASSEMBLY FACTOR FMC1, MITOCHONDRIAL"/>
    <property type="match status" value="1"/>
</dbReference>
<sequence length="135" mass="15758">MSTKKLMLELLSEIQIAKKKAFEVRWKNDLKETRARLAYEKIHRIKSKQPYQDVELKLKKIDSGEIDYPEFPSGALAQMLEKESDVRNLKNVVTFLQNQRTYNELLERYNPGLTMSQEDNVRKTANMVGLAVPEN</sequence>
<evidence type="ECO:0000313" key="1">
    <source>
        <dbReference type="EMBL" id="WPK26038.1"/>
    </source>
</evidence>
<dbReference type="GO" id="GO:0005759">
    <property type="term" value="C:mitochondrial matrix"/>
    <property type="evidence" value="ECO:0007669"/>
    <property type="project" value="TreeGrafter"/>
</dbReference>
<dbReference type="EMBL" id="CP138897">
    <property type="protein sequence ID" value="WPK26038.1"/>
    <property type="molecule type" value="Genomic_DNA"/>
</dbReference>
<organism evidence="1 2">
    <name type="scientific">Australozyma saopauloensis</name>
    <dbReference type="NCBI Taxonomy" id="291208"/>
    <lineage>
        <taxon>Eukaryota</taxon>
        <taxon>Fungi</taxon>
        <taxon>Dikarya</taxon>
        <taxon>Ascomycota</taxon>
        <taxon>Saccharomycotina</taxon>
        <taxon>Pichiomycetes</taxon>
        <taxon>Metschnikowiaceae</taxon>
        <taxon>Australozyma</taxon>
    </lineage>
</organism>
<evidence type="ECO:0008006" key="3">
    <source>
        <dbReference type="Google" id="ProtNLM"/>
    </source>
</evidence>
<evidence type="ECO:0000313" key="2">
    <source>
        <dbReference type="Proteomes" id="UP001338582"/>
    </source>
</evidence>
<keyword evidence="2" id="KW-1185">Reference proteome</keyword>
<gene>
    <name evidence="1" type="ORF">PUMCH_003383</name>
</gene>